<dbReference type="Gene3D" id="3.40.50.1000">
    <property type="entry name" value="HAD superfamily/HAD-like"/>
    <property type="match status" value="1"/>
</dbReference>
<dbReference type="InterPro" id="IPR031315">
    <property type="entry name" value="LNS2/PITP"/>
</dbReference>
<dbReference type="eggNOG" id="COG5083">
    <property type="taxonomic scope" value="Bacteria"/>
</dbReference>
<dbReference type="InterPro" id="IPR023214">
    <property type="entry name" value="HAD_sf"/>
</dbReference>
<dbReference type="OrthoDB" id="9154097at2"/>
<dbReference type="STRING" id="1127673.GLIP_4270"/>
<evidence type="ECO:0000259" key="1">
    <source>
        <dbReference type="SMART" id="SM00775"/>
    </source>
</evidence>
<keyword evidence="3" id="KW-1185">Reference proteome</keyword>
<dbReference type="AlphaFoldDB" id="K6XZ16"/>
<organism evidence="2 3">
    <name type="scientific">Aliiglaciecola lipolytica E3</name>
    <dbReference type="NCBI Taxonomy" id="1127673"/>
    <lineage>
        <taxon>Bacteria</taxon>
        <taxon>Pseudomonadati</taxon>
        <taxon>Pseudomonadota</taxon>
        <taxon>Gammaproteobacteria</taxon>
        <taxon>Alteromonadales</taxon>
        <taxon>Alteromonadaceae</taxon>
        <taxon>Aliiglaciecola</taxon>
    </lineage>
</organism>
<dbReference type="Proteomes" id="UP000006334">
    <property type="component" value="Unassembled WGS sequence"/>
</dbReference>
<dbReference type="Pfam" id="PF24694">
    <property type="entry name" value="LNS2_PITM1-3"/>
    <property type="match status" value="1"/>
</dbReference>
<reference evidence="2 3" key="1">
    <citation type="journal article" date="2017" name="Antonie Van Leeuwenhoek">
        <title>Rhizobium rhizosphaerae sp. nov., a novel species isolated from rice rhizosphere.</title>
        <authorList>
            <person name="Zhao J.J."/>
            <person name="Zhang J."/>
            <person name="Zhang R.J."/>
            <person name="Zhang C.W."/>
            <person name="Yin H.Q."/>
            <person name="Zhang X.X."/>
        </authorList>
    </citation>
    <scope>NUCLEOTIDE SEQUENCE [LARGE SCALE GENOMIC DNA]</scope>
    <source>
        <strain evidence="2 3">E3</strain>
    </source>
</reference>
<dbReference type="InterPro" id="IPR036412">
    <property type="entry name" value="HAD-like_sf"/>
</dbReference>
<feature type="domain" description="LNS2/PITP" evidence="1">
    <location>
        <begin position="34"/>
        <end position="164"/>
    </location>
</feature>
<dbReference type="RefSeq" id="WP_008846683.1">
    <property type="nucleotide sequence ID" value="NZ_BAEN01000076.1"/>
</dbReference>
<gene>
    <name evidence="2" type="ORF">GLIP_4270</name>
</gene>
<protein>
    <recommendedName>
        <fullName evidence="1">LNS2/PITP domain-containing protein</fullName>
    </recommendedName>
</protein>
<proteinExistence type="predicted"/>
<dbReference type="SUPFAM" id="SSF56784">
    <property type="entry name" value="HAD-like"/>
    <property type="match status" value="1"/>
</dbReference>
<evidence type="ECO:0000313" key="3">
    <source>
        <dbReference type="Proteomes" id="UP000006334"/>
    </source>
</evidence>
<dbReference type="EMBL" id="BAEN01000076">
    <property type="protein sequence ID" value="GAC16881.1"/>
    <property type="molecule type" value="Genomic_DNA"/>
</dbReference>
<sequence>MQKVILGLMLILNVSCSLDPTPVDKATKDAKHAVVFDIDGTLTPNNLSIYTARCDAAQVVSQYAGRGYKIIYLSARNRYFQFNIPAFLRDNGFPKGSIHVPQSGADRDDFAAFKLSILKRYVNNGWKLSAAYGDSTTDFNAYIDAGINKNNIYGLKRAGEKHCETGQWTRCLDSWSTLLNSRVLQKRLKTNVSKIEDCNTPQY</sequence>
<name>K6XZ16_9ALTE</name>
<evidence type="ECO:0000313" key="2">
    <source>
        <dbReference type="EMBL" id="GAC16881.1"/>
    </source>
</evidence>
<comment type="caution">
    <text evidence="2">The sequence shown here is derived from an EMBL/GenBank/DDBJ whole genome shotgun (WGS) entry which is preliminary data.</text>
</comment>
<dbReference type="SMART" id="SM00775">
    <property type="entry name" value="LNS2"/>
    <property type="match status" value="1"/>
</dbReference>
<accession>K6XZ16</accession>